<proteinExistence type="predicted"/>
<organism evidence="1">
    <name type="scientific">Arundo donax</name>
    <name type="common">Giant reed</name>
    <name type="synonym">Donax arundinaceus</name>
    <dbReference type="NCBI Taxonomy" id="35708"/>
    <lineage>
        <taxon>Eukaryota</taxon>
        <taxon>Viridiplantae</taxon>
        <taxon>Streptophyta</taxon>
        <taxon>Embryophyta</taxon>
        <taxon>Tracheophyta</taxon>
        <taxon>Spermatophyta</taxon>
        <taxon>Magnoliopsida</taxon>
        <taxon>Liliopsida</taxon>
        <taxon>Poales</taxon>
        <taxon>Poaceae</taxon>
        <taxon>PACMAD clade</taxon>
        <taxon>Arundinoideae</taxon>
        <taxon>Arundineae</taxon>
        <taxon>Arundo</taxon>
    </lineage>
</organism>
<reference evidence="1" key="1">
    <citation type="submission" date="2014-09" db="EMBL/GenBank/DDBJ databases">
        <authorList>
            <person name="Magalhaes I.L.F."/>
            <person name="Oliveira U."/>
            <person name="Santos F.R."/>
            <person name="Vidigal T.H.D.A."/>
            <person name="Brescovit A.D."/>
            <person name="Santos A.J."/>
        </authorList>
    </citation>
    <scope>NUCLEOTIDE SEQUENCE</scope>
    <source>
        <tissue evidence="1">Shoot tissue taken approximately 20 cm above the soil surface</tissue>
    </source>
</reference>
<dbReference type="AlphaFoldDB" id="A0A0A9D7S5"/>
<accession>A0A0A9D7S5</accession>
<evidence type="ECO:0000313" key="1">
    <source>
        <dbReference type="EMBL" id="JAD83871.1"/>
    </source>
</evidence>
<protein>
    <submittedName>
        <fullName evidence="1">Uncharacterized protein</fullName>
    </submittedName>
</protein>
<dbReference type="EMBL" id="GBRH01214024">
    <property type="protein sequence ID" value="JAD83871.1"/>
    <property type="molecule type" value="Transcribed_RNA"/>
</dbReference>
<sequence length="103" mass="11966">MNTNIQPLSFTKMVGDEFCPYNPITSKPTRPVLFTFFAGQPRSPSGTPQTRLSDRARRLLHRSWLAEDQLSSQIPITAPMYPWRLLYYALPKNKWLNNKTHCL</sequence>
<name>A0A0A9D7S5_ARUDO</name>
<reference evidence="1" key="2">
    <citation type="journal article" date="2015" name="Data Brief">
        <title>Shoot transcriptome of the giant reed, Arundo donax.</title>
        <authorList>
            <person name="Barrero R.A."/>
            <person name="Guerrero F.D."/>
            <person name="Moolhuijzen P."/>
            <person name="Goolsby J.A."/>
            <person name="Tidwell J."/>
            <person name="Bellgard S.E."/>
            <person name="Bellgard M.I."/>
        </authorList>
    </citation>
    <scope>NUCLEOTIDE SEQUENCE</scope>
    <source>
        <tissue evidence="1">Shoot tissue taken approximately 20 cm above the soil surface</tissue>
    </source>
</reference>